<reference evidence="4 5" key="1">
    <citation type="submission" date="2020-10" db="EMBL/GenBank/DDBJ databases">
        <title>The Coptis chinensis genome and diversification of protoberbering-type alkaloids.</title>
        <authorList>
            <person name="Wang B."/>
            <person name="Shu S."/>
            <person name="Song C."/>
            <person name="Liu Y."/>
        </authorList>
    </citation>
    <scope>NUCLEOTIDE SEQUENCE [LARGE SCALE GENOMIC DNA]</scope>
    <source>
        <strain evidence="4">HL-2020</strain>
        <tissue evidence="4">Leaf</tissue>
    </source>
</reference>
<name>A0A835HNE0_9MAGN</name>
<dbReference type="AlphaFoldDB" id="A0A835HNE0"/>
<sequence>MSRPIRKEWIHEPNRVSTAYREGVASFIDLAKKYEGLTTCPCPCVTCRNGKRLYPVVDIVEDENIEDRGLGLENLVDACYGAYEGVRGDVYGGALDQISDFEQPFVPEPDLVVELHDLKKQVWLVRNSDHEEFIVPNGAKRVGYWIRAIVPISYASWDKVDGSFKDEVWLKLMEEFQLNVNPTMGARKNIEKWFAPKFRYWKYALRGKILKNCESEQEAISSCPTGFDPIHWEAFAIHENRQEVRDMCAKNAENRSMNLIGHTCGRKPYGRILEELVCIIITHRDLFLSFAMMKLNPEKKHRRTTDSWKYGHKHRDGTVFGACPRILSSEHGGEVVYDITCDPLAQVFGKDKGVRLWIELLHVQQTIANVCYLEELVEQRAQVNRLEDELAEVKSTVGNLLASQTRMETMMAGILEHVKLNGSANGQPSTPTTEVDSTSVPVPRTQQVPNLINRNGSLNPPSRTSYPNVKILGRKGEHVANGYVKTDGQKCHFRDIMGDEKVVYITNVLVGDAPVYDGPQDDILYLRDIAAGGFLIWAGGRLQYED</sequence>
<dbReference type="PANTHER" id="PTHR33144:SF25">
    <property type="entry name" value="DUF4216 DOMAIN-CONTAINING PROTEIN"/>
    <property type="match status" value="1"/>
</dbReference>
<comment type="caution">
    <text evidence="4">The sequence shown here is derived from an EMBL/GenBank/DDBJ whole genome shotgun (WGS) entry which is preliminary data.</text>
</comment>
<evidence type="ECO:0000256" key="1">
    <source>
        <dbReference type="SAM" id="Coils"/>
    </source>
</evidence>
<evidence type="ECO:0000259" key="3">
    <source>
        <dbReference type="Pfam" id="PF13963"/>
    </source>
</evidence>
<organism evidence="4 5">
    <name type="scientific">Coptis chinensis</name>
    <dbReference type="NCBI Taxonomy" id="261450"/>
    <lineage>
        <taxon>Eukaryota</taxon>
        <taxon>Viridiplantae</taxon>
        <taxon>Streptophyta</taxon>
        <taxon>Embryophyta</taxon>
        <taxon>Tracheophyta</taxon>
        <taxon>Spermatophyta</taxon>
        <taxon>Magnoliopsida</taxon>
        <taxon>Ranunculales</taxon>
        <taxon>Ranunculaceae</taxon>
        <taxon>Coptidoideae</taxon>
        <taxon>Coptis</taxon>
    </lineage>
</organism>
<evidence type="ECO:0000313" key="4">
    <source>
        <dbReference type="EMBL" id="KAF9601549.1"/>
    </source>
</evidence>
<feature type="coiled-coil region" evidence="1">
    <location>
        <begin position="369"/>
        <end position="403"/>
    </location>
</feature>
<dbReference type="Proteomes" id="UP000631114">
    <property type="component" value="Unassembled WGS sequence"/>
</dbReference>
<dbReference type="InterPro" id="IPR029480">
    <property type="entry name" value="Transpos_assoc"/>
</dbReference>
<dbReference type="OrthoDB" id="911793at2759"/>
<keyword evidence="1" id="KW-0175">Coiled coil</keyword>
<gene>
    <name evidence="4" type="ORF">IFM89_020377</name>
</gene>
<accession>A0A835HNE0</accession>
<dbReference type="EMBL" id="JADFTS010000006">
    <property type="protein sequence ID" value="KAF9601549.1"/>
    <property type="molecule type" value="Genomic_DNA"/>
</dbReference>
<evidence type="ECO:0000313" key="5">
    <source>
        <dbReference type="Proteomes" id="UP000631114"/>
    </source>
</evidence>
<feature type="region of interest" description="Disordered" evidence="2">
    <location>
        <begin position="422"/>
        <end position="464"/>
    </location>
</feature>
<dbReference type="PANTHER" id="PTHR33144">
    <property type="entry name" value="OS10G0409366 PROTEIN-RELATED"/>
    <property type="match status" value="1"/>
</dbReference>
<feature type="domain" description="Transposase-associated" evidence="3">
    <location>
        <begin position="7"/>
        <end position="52"/>
    </location>
</feature>
<dbReference type="Pfam" id="PF13963">
    <property type="entry name" value="Transpos_assoc"/>
    <property type="match status" value="1"/>
</dbReference>
<keyword evidence="5" id="KW-1185">Reference proteome</keyword>
<evidence type="ECO:0000256" key="2">
    <source>
        <dbReference type="SAM" id="MobiDB-lite"/>
    </source>
</evidence>
<protein>
    <recommendedName>
        <fullName evidence="3">Transposase-associated domain-containing protein</fullName>
    </recommendedName>
</protein>
<proteinExistence type="predicted"/>